<sequence>MYKPFKLEEIPIHPEFNDIETVKTTEYFLAVRGGLVYVGIIDFDDMRFYGHALGKIYTLFHISEITHYMLIPDCSHLK</sequence>
<reference evidence="1 2" key="1">
    <citation type="submission" date="2015-02" db="EMBL/GenBank/DDBJ databases">
        <title>Nostoc linckia genome annotation.</title>
        <authorList>
            <person name="Zhou Z."/>
        </authorList>
    </citation>
    <scope>NUCLEOTIDE SEQUENCE [LARGE SCALE GENOMIC DNA]</scope>
    <source>
        <strain evidence="2">z7</strain>
    </source>
</reference>
<dbReference type="Proteomes" id="UP000222523">
    <property type="component" value="Unassembled WGS sequence"/>
</dbReference>
<organism evidence="1 2">
    <name type="scientific">Nostoc linckia z7</name>
    <dbReference type="NCBI Taxonomy" id="1628745"/>
    <lineage>
        <taxon>Bacteria</taxon>
        <taxon>Bacillati</taxon>
        <taxon>Cyanobacteriota</taxon>
        <taxon>Cyanophyceae</taxon>
        <taxon>Nostocales</taxon>
        <taxon>Nostocaceae</taxon>
        <taxon>Nostoc</taxon>
    </lineage>
</organism>
<name>A0ABX4KBY6_NOSLI</name>
<evidence type="ECO:0000313" key="2">
    <source>
        <dbReference type="Proteomes" id="UP000222523"/>
    </source>
</evidence>
<evidence type="ECO:0000313" key="1">
    <source>
        <dbReference type="EMBL" id="PHJ87181.1"/>
    </source>
</evidence>
<gene>
    <name evidence="1" type="ORF">VF04_34970</name>
</gene>
<comment type="caution">
    <text evidence="1">The sequence shown here is derived from an EMBL/GenBank/DDBJ whole genome shotgun (WGS) entry which is preliminary data.</text>
</comment>
<dbReference type="EMBL" id="LAHC01000163">
    <property type="protein sequence ID" value="PHJ87181.1"/>
    <property type="molecule type" value="Genomic_DNA"/>
</dbReference>
<keyword evidence="2" id="KW-1185">Reference proteome</keyword>
<protein>
    <submittedName>
        <fullName evidence="1">Uncharacterized protein</fullName>
    </submittedName>
</protein>
<accession>A0ABX4KBY6</accession>
<proteinExistence type="predicted"/>